<gene>
    <name evidence="2" type="ORF">B0T17DRAFT_382023</name>
</gene>
<name>A0AA39WH38_9PEZI</name>
<evidence type="ECO:0000256" key="1">
    <source>
        <dbReference type="SAM" id="MobiDB-lite"/>
    </source>
</evidence>
<dbReference type="EMBL" id="JAULSR010000007">
    <property type="protein sequence ID" value="KAK0615271.1"/>
    <property type="molecule type" value="Genomic_DNA"/>
</dbReference>
<protein>
    <recommendedName>
        <fullName evidence="4">ZZ-type domain-containing protein</fullName>
    </recommendedName>
</protein>
<evidence type="ECO:0000313" key="2">
    <source>
        <dbReference type="EMBL" id="KAK0615271.1"/>
    </source>
</evidence>
<evidence type="ECO:0008006" key="4">
    <source>
        <dbReference type="Google" id="ProtNLM"/>
    </source>
</evidence>
<reference evidence="2" key="1">
    <citation type="submission" date="2023-06" db="EMBL/GenBank/DDBJ databases">
        <title>Genome-scale phylogeny and comparative genomics of the fungal order Sordariales.</title>
        <authorList>
            <consortium name="Lawrence Berkeley National Laboratory"/>
            <person name="Hensen N."/>
            <person name="Bonometti L."/>
            <person name="Westerberg I."/>
            <person name="Brannstrom I.O."/>
            <person name="Guillou S."/>
            <person name="Cros-Aarteil S."/>
            <person name="Calhoun S."/>
            <person name="Haridas S."/>
            <person name="Kuo A."/>
            <person name="Mondo S."/>
            <person name="Pangilinan J."/>
            <person name="Riley R."/>
            <person name="LaButti K."/>
            <person name="Andreopoulos B."/>
            <person name="Lipzen A."/>
            <person name="Chen C."/>
            <person name="Yanf M."/>
            <person name="Daum C."/>
            <person name="Ng V."/>
            <person name="Clum A."/>
            <person name="Steindorff A."/>
            <person name="Ohm R."/>
            <person name="Martin F."/>
            <person name="Silar P."/>
            <person name="Natvig D."/>
            <person name="Lalanne C."/>
            <person name="Gautier V."/>
            <person name="Ament-velasquez S.L."/>
            <person name="Kruys A."/>
            <person name="Hutchinson M.I."/>
            <person name="Powell A.J."/>
            <person name="Barry K."/>
            <person name="Miller A.N."/>
            <person name="Grigoriev I.V."/>
            <person name="Debuchy R."/>
            <person name="Gladieux P."/>
            <person name="Thoren M.H."/>
            <person name="Johannesson H."/>
        </authorList>
    </citation>
    <scope>NUCLEOTIDE SEQUENCE</scope>
    <source>
        <strain evidence="2">SMH3391-2</strain>
    </source>
</reference>
<dbReference type="AlphaFoldDB" id="A0AA39WH38"/>
<proteinExistence type="predicted"/>
<evidence type="ECO:0000313" key="3">
    <source>
        <dbReference type="Proteomes" id="UP001174934"/>
    </source>
</evidence>
<dbReference type="Gene3D" id="3.30.40.10">
    <property type="entry name" value="Zinc/RING finger domain, C3HC4 (zinc finger)"/>
    <property type="match status" value="1"/>
</dbReference>
<organism evidence="2 3">
    <name type="scientific">Bombardia bombarda</name>
    <dbReference type="NCBI Taxonomy" id="252184"/>
    <lineage>
        <taxon>Eukaryota</taxon>
        <taxon>Fungi</taxon>
        <taxon>Dikarya</taxon>
        <taxon>Ascomycota</taxon>
        <taxon>Pezizomycotina</taxon>
        <taxon>Sordariomycetes</taxon>
        <taxon>Sordariomycetidae</taxon>
        <taxon>Sordariales</taxon>
        <taxon>Lasiosphaeriaceae</taxon>
        <taxon>Bombardia</taxon>
    </lineage>
</organism>
<feature type="compositionally biased region" description="Basic and acidic residues" evidence="1">
    <location>
        <begin position="146"/>
        <end position="166"/>
    </location>
</feature>
<dbReference type="Proteomes" id="UP001174934">
    <property type="component" value="Unassembled WGS sequence"/>
</dbReference>
<accession>A0AA39WH38</accession>
<feature type="region of interest" description="Disordered" evidence="1">
    <location>
        <begin position="144"/>
        <end position="191"/>
    </location>
</feature>
<keyword evidence="3" id="KW-1185">Reference proteome</keyword>
<comment type="caution">
    <text evidence="2">The sequence shown here is derived from an EMBL/GenBank/DDBJ whole genome shotgun (WGS) entry which is preliminary data.</text>
</comment>
<sequence>MLNVFGNINTATVIGWNLVDSLLEEFLLATELSQKHSAHDEAEKILQRIKEMQPEFQPEQSQMSIPLSIMRRKLGPATSFFESADETFNGCIKTLTDELPDNDFSSFHVLSKILRLIPGLEYHAEVAASCKYYKFQVEASLGGNGKDQDNIQDKHDEGPQDQDAEKSQSSAKSEGLELNQDVEESQNDGQYDFGDDNTSCDICGKTITNRDAKMTWMHTCYYCTNTDFCDSCYTATESSSYTEQSIGDGRYPCLGEHKYIKVPVTGWKGVKNGKILYDDPKNGATEIELKKWLEDLKGHWKIAWENYWREEMPVS</sequence>
<dbReference type="InterPro" id="IPR013083">
    <property type="entry name" value="Znf_RING/FYVE/PHD"/>
</dbReference>